<evidence type="ECO:0000256" key="5">
    <source>
        <dbReference type="ARBA" id="ARBA00069073"/>
    </source>
</evidence>
<dbReference type="SMART" id="SM00382">
    <property type="entry name" value="AAA"/>
    <property type="match status" value="2"/>
</dbReference>
<dbReference type="KEGG" id="haa:A5892_03905"/>
<keyword evidence="6" id="KW-0175">Coiled coil</keyword>
<reference evidence="8 9" key="1">
    <citation type="submission" date="2016-04" db="EMBL/GenBank/DDBJ databases">
        <title>Complete Genome Sequence of Halotalea alkalilenta IHB B 13600.</title>
        <authorList>
            <person name="Swarnkar M.K."/>
            <person name="Sharma A."/>
            <person name="Kaushal K."/>
            <person name="Soni R."/>
            <person name="Rana S."/>
            <person name="Singh A.K."/>
            <person name="Gulati A."/>
        </authorList>
    </citation>
    <scope>NUCLEOTIDE SEQUENCE [LARGE SCALE GENOMIC DNA]</scope>
    <source>
        <strain evidence="8 9">IHB B 13600</strain>
    </source>
</reference>
<dbReference type="InterPro" id="IPR050611">
    <property type="entry name" value="ABCF"/>
</dbReference>
<dbReference type="GO" id="GO:0016887">
    <property type="term" value="F:ATP hydrolysis activity"/>
    <property type="evidence" value="ECO:0007669"/>
    <property type="project" value="InterPro"/>
</dbReference>
<dbReference type="SUPFAM" id="SSF52540">
    <property type="entry name" value="P-loop containing nucleoside triphosphate hydrolases"/>
    <property type="match status" value="2"/>
</dbReference>
<protein>
    <recommendedName>
        <fullName evidence="5">Probable ATP-binding protein YheS</fullName>
    </recommendedName>
</protein>
<evidence type="ECO:0000256" key="1">
    <source>
        <dbReference type="ARBA" id="ARBA00022737"/>
    </source>
</evidence>
<dbReference type="PROSITE" id="PS50893">
    <property type="entry name" value="ABC_TRANSPORTER_2"/>
    <property type="match status" value="2"/>
</dbReference>
<sequence>MIAFRQLELQRGGEPLIEHADLILHDGQKVGIVGANGAGKSSLFKLILGELSADRGEVELTSGSRIAHMAQEIDALDRSLVDYVLDGDAALREVERLLEAARASGDDLRQAELLGQFEVHDGYSARARAEQLLVGLGFSQQVLGHSLSAFSGGWRMRANLARTLFTPSDLLLLDEPTNHLDLDALLWLEQWLIRYPGTLLLISHDRDFLDAVCDRIIHFDERRLELYRGNYSAFERLRAERLASREAERAQQQARRAELEDFVRRFRAKASKARQAQSRLKMLERMEEIAPLRAASPFSFRLLGSDKVSFPLLALDRARVGYSDQGLLENVRLTLAPGDRIGLLGPNGAGKSTLIKALTGQLALLDGERVEGEHLALGYFAQHQVDALDMSSTPHQHVLRLSPSASDQEIRDFLGGFDFRGDAAFGRVGEFSGGEKARLALALIAWRRPNLLLLDEPTNHLDLEMRAALTEALAGFEGAVVIVSHDRHLLRASVDQFWCVADGRVAPFDGDLDDYHAWLRQRLGEGSAKTPRDEDEAAPRVDKRELRRAAADRRERLKPLTRARDTAERRMTELQNEIDALEARLGDETLYLPERKQELVELTRKRGELAVALEAAEQGWLEAEEALERASEE</sequence>
<keyword evidence="3 8" id="KW-0067">ATP-binding</keyword>
<dbReference type="FunFam" id="3.40.50.300:FF:000011">
    <property type="entry name" value="Putative ABC transporter ATP-binding component"/>
    <property type="match status" value="1"/>
</dbReference>
<feature type="domain" description="ABC transporter" evidence="7">
    <location>
        <begin position="2"/>
        <end position="246"/>
    </location>
</feature>
<proteinExistence type="inferred from homology"/>
<comment type="similarity">
    <text evidence="4">Belongs to the ABC transporter superfamily. ABCF family. YheS subfamily.</text>
</comment>
<keyword evidence="9" id="KW-1185">Reference proteome</keyword>
<dbReference type="STRING" id="376489.A5892_03905"/>
<keyword evidence="1" id="KW-0677">Repeat</keyword>
<keyword evidence="2" id="KW-0547">Nucleotide-binding</keyword>
<dbReference type="RefSeq" id="WP_064121687.1">
    <property type="nucleotide sequence ID" value="NZ_CP015243.1"/>
</dbReference>
<dbReference type="PANTHER" id="PTHR19211:SF14">
    <property type="entry name" value="ATP-BINDING CASSETTE SUB-FAMILY F MEMBER 1"/>
    <property type="match status" value="1"/>
</dbReference>
<organism evidence="8 9">
    <name type="scientific">Halotalea alkalilenta</name>
    <dbReference type="NCBI Taxonomy" id="376489"/>
    <lineage>
        <taxon>Bacteria</taxon>
        <taxon>Pseudomonadati</taxon>
        <taxon>Pseudomonadota</taxon>
        <taxon>Gammaproteobacteria</taxon>
        <taxon>Oceanospirillales</taxon>
        <taxon>Halomonadaceae</taxon>
        <taxon>Halotalea</taxon>
    </lineage>
</organism>
<feature type="coiled-coil region" evidence="6">
    <location>
        <begin position="557"/>
        <end position="633"/>
    </location>
</feature>
<evidence type="ECO:0000256" key="3">
    <source>
        <dbReference type="ARBA" id="ARBA00022840"/>
    </source>
</evidence>
<evidence type="ECO:0000256" key="6">
    <source>
        <dbReference type="SAM" id="Coils"/>
    </source>
</evidence>
<dbReference type="EMBL" id="CP015243">
    <property type="protein sequence ID" value="ANF56715.1"/>
    <property type="molecule type" value="Genomic_DNA"/>
</dbReference>
<dbReference type="GO" id="GO:0005524">
    <property type="term" value="F:ATP binding"/>
    <property type="evidence" value="ECO:0007669"/>
    <property type="project" value="UniProtKB-KW"/>
</dbReference>
<evidence type="ECO:0000313" key="9">
    <source>
        <dbReference type="Proteomes" id="UP000077875"/>
    </source>
</evidence>
<dbReference type="Pfam" id="PF00005">
    <property type="entry name" value="ABC_tran"/>
    <property type="match status" value="2"/>
</dbReference>
<dbReference type="PANTHER" id="PTHR19211">
    <property type="entry name" value="ATP-BINDING TRANSPORT PROTEIN-RELATED"/>
    <property type="match status" value="1"/>
</dbReference>
<dbReference type="FunFam" id="3.40.50.300:FF:002053">
    <property type="entry name" value="ABC transporter ATP-binding protein"/>
    <property type="match status" value="1"/>
</dbReference>
<gene>
    <name evidence="8" type="ORF">A5892_03905</name>
</gene>
<dbReference type="InterPro" id="IPR017871">
    <property type="entry name" value="ABC_transporter-like_CS"/>
</dbReference>
<dbReference type="Pfam" id="PF12848">
    <property type="entry name" value="ABC_tran_Xtn"/>
    <property type="match status" value="1"/>
</dbReference>
<evidence type="ECO:0000259" key="7">
    <source>
        <dbReference type="PROSITE" id="PS50893"/>
    </source>
</evidence>
<dbReference type="AlphaFoldDB" id="A0A172YCI7"/>
<evidence type="ECO:0000313" key="8">
    <source>
        <dbReference type="EMBL" id="ANF56715.1"/>
    </source>
</evidence>
<dbReference type="InterPro" id="IPR032781">
    <property type="entry name" value="ABC_tran_Xtn"/>
</dbReference>
<name>A0A172YCI7_9GAMM</name>
<dbReference type="InterPro" id="IPR003439">
    <property type="entry name" value="ABC_transporter-like_ATP-bd"/>
</dbReference>
<dbReference type="CDD" id="cd03221">
    <property type="entry name" value="ABCF_EF-3"/>
    <property type="match status" value="2"/>
</dbReference>
<dbReference type="Gene3D" id="3.40.50.300">
    <property type="entry name" value="P-loop containing nucleotide triphosphate hydrolases"/>
    <property type="match status" value="2"/>
</dbReference>
<accession>A0A172YCI7</accession>
<feature type="domain" description="ABC transporter" evidence="7">
    <location>
        <begin position="312"/>
        <end position="527"/>
    </location>
</feature>
<evidence type="ECO:0000256" key="4">
    <source>
        <dbReference type="ARBA" id="ARBA00061571"/>
    </source>
</evidence>
<dbReference type="InterPro" id="IPR027417">
    <property type="entry name" value="P-loop_NTPase"/>
</dbReference>
<dbReference type="PROSITE" id="PS00211">
    <property type="entry name" value="ABC_TRANSPORTER_1"/>
    <property type="match status" value="2"/>
</dbReference>
<dbReference type="Proteomes" id="UP000077875">
    <property type="component" value="Chromosome"/>
</dbReference>
<dbReference type="InterPro" id="IPR003593">
    <property type="entry name" value="AAA+_ATPase"/>
</dbReference>
<evidence type="ECO:0000256" key="2">
    <source>
        <dbReference type="ARBA" id="ARBA00022741"/>
    </source>
</evidence>